<reference evidence="5" key="2">
    <citation type="submission" date="2017-10" db="EMBL/GenBank/DDBJ databases">
        <title>Ladona fulva Genome sequencing and assembly.</title>
        <authorList>
            <person name="Murali S."/>
            <person name="Richards S."/>
            <person name="Bandaranaike D."/>
            <person name="Bellair M."/>
            <person name="Blankenburg K."/>
            <person name="Chao H."/>
            <person name="Dinh H."/>
            <person name="Doddapaneni H."/>
            <person name="Dugan-Rocha S."/>
            <person name="Elkadiri S."/>
            <person name="Gnanaolivu R."/>
            <person name="Hernandez B."/>
            <person name="Skinner E."/>
            <person name="Javaid M."/>
            <person name="Lee S."/>
            <person name="Li M."/>
            <person name="Ming W."/>
            <person name="Munidasa M."/>
            <person name="Muniz J."/>
            <person name="Nguyen L."/>
            <person name="Hughes D."/>
            <person name="Osuji N."/>
            <person name="Pu L.-L."/>
            <person name="Puazo M."/>
            <person name="Qu C."/>
            <person name="Quiroz J."/>
            <person name="Raj R."/>
            <person name="Weissenberger G."/>
            <person name="Xin Y."/>
            <person name="Zou X."/>
            <person name="Han Y."/>
            <person name="Worley K."/>
            <person name="Muzny D."/>
            <person name="Gibbs R."/>
        </authorList>
    </citation>
    <scope>NUCLEOTIDE SEQUENCE</scope>
    <source>
        <strain evidence="5">Sampled in the wild</strain>
    </source>
</reference>
<dbReference type="PANTHER" id="PTHR11008">
    <property type="entry name" value="PROTEIN TAKEOUT-LIKE PROTEIN"/>
    <property type="match status" value="1"/>
</dbReference>
<dbReference type="SMART" id="SM00700">
    <property type="entry name" value="JHBP"/>
    <property type="match status" value="1"/>
</dbReference>
<dbReference type="Gene3D" id="3.15.10.30">
    <property type="entry name" value="Haemolymph juvenile hormone binding protein"/>
    <property type="match status" value="1"/>
</dbReference>
<dbReference type="Proteomes" id="UP000792457">
    <property type="component" value="Unassembled WGS sequence"/>
</dbReference>
<evidence type="ECO:0000256" key="2">
    <source>
        <dbReference type="ARBA" id="ARBA00023108"/>
    </source>
</evidence>
<accession>A0A8K0JSJ1</accession>
<name>A0A8K0JSJ1_LADFU</name>
<dbReference type="Pfam" id="PF06585">
    <property type="entry name" value="JHBP"/>
    <property type="match status" value="1"/>
</dbReference>
<dbReference type="PANTHER" id="PTHR11008:SF39">
    <property type="entry name" value="CIRCADIAN CLOCK-CONTROLLED PROTEIN-LIKE PROTEIN"/>
    <property type="match status" value="1"/>
</dbReference>
<gene>
    <name evidence="5" type="ORF">J437_LFUL002471</name>
</gene>
<evidence type="ECO:0000313" key="6">
    <source>
        <dbReference type="Proteomes" id="UP000792457"/>
    </source>
</evidence>
<evidence type="ECO:0000313" key="5">
    <source>
        <dbReference type="EMBL" id="KAG8221912.1"/>
    </source>
</evidence>
<evidence type="ECO:0000256" key="4">
    <source>
        <dbReference type="SAM" id="SignalP"/>
    </source>
</evidence>
<organism evidence="5 6">
    <name type="scientific">Ladona fulva</name>
    <name type="common">Scarce chaser dragonfly</name>
    <name type="synonym">Libellula fulva</name>
    <dbReference type="NCBI Taxonomy" id="123851"/>
    <lineage>
        <taxon>Eukaryota</taxon>
        <taxon>Metazoa</taxon>
        <taxon>Ecdysozoa</taxon>
        <taxon>Arthropoda</taxon>
        <taxon>Hexapoda</taxon>
        <taxon>Insecta</taxon>
        <taxon>Pterygota</taxon>
        <taxon>Palaeoptera</taxon>
        <taxon>Odonata</taxon>
        <taxon>Epiprocta</taxon>
        <taxon>Anisoptera</taxon>
        <taxon>Libelluloidea</taxon>
        <taxon>Libellulidae</taxon>
        <taxon>Ladona</taxon>
    </lineage>
</organism>
<dbReference type="GO" id="GO:0007623">
    <property type="term" value="P:circadian rhythm"/>
    <property type="evidence" value="ECO:0007669"/>
    <property type="project" value="UniProtKB-ARBA"/>
</dbReference>
<feature type="signal peptide" evidence="4">
    <location>
        <begin position="1"/>
        <end position="24"/>
    </location>
</feature>
<feature type="chain" id="PRO_5035468718" evidence="4">
    <location>
        <begin position="25"/>
        <end position="255"/>
    </location>
</feature>
<dbReference type="AlphaFoldDB" id="A0A8K0JSJ1"/>
<keyword evidence="1 4" id="KW-0732">Signal</keyword>
<dbReference type="InterPro" id="IPR038606">
    <property type="entry name" value="To_sf"/>
</dbReference>
<keyword evidence="2" id="KW-0090">Biological rhythms</keyword>
<dbReference type="InterPro" id="IPR010562">
    <property type="entry name" value="Haemolymph_juvenile_hormone-bd"/>
</dbReference>
<dbReference type="GO" id="GO:0005615">
    <property type="term" value="C:extracellular space"/>
    <property type="evidence" value="ECO:0007669"/>
    <property type="project" value="TreeGrafter"/>
</dbReference>
<comment type="caution">
    <text evidence="5">The sequence shown here is derived from an EMBL/GenBank/DDBJ whole genome shotgun (WGS) entry which is preliminary data.</text>
</comment>
<evidence type="ECO:0000256" key="3">
    <source>
        <dbReference type="ARBA" id="ARBA00060902"/>
    </source>
</evidence>
<reference evidence="5" key="1">
    <citation type="submission" date="2013-04" db="EMBL/GenBank/DDBJ databases">
        <authorList>
            <person name="Qu J."/>
            <person name="Murali S.C."/>
            <person name="Bandaranaike D."/>
            <person name="Bellair M."/>
            <person name="Blankenburg K."/>
            <person name="Chao H."/>
            <person name="Dinh H."/>
            <person name="Doddapaneni H."/>
            <person name="Downs B."/>
            <person name="Dugan-Rocha S."/>
            <person name="Elkadiri S."/>
            <person name="Gnanaolivu R.D."/>
            <person name="Hernandez B."/>
            <person name="Javaid M."/>
            <person name="Jayaseelan J.C."/>
            <person name="Lee S."/>
            <person name="Li M."/>
            <person name="Ming W."/>
            <person name="Munidasa M."/>
            <person name="Muniz J."/>
            <person name="Nguyen L."/>
            <person name="Ongeri F."/>
            <person name="Osuji N."/>
            <person name="Pu L.-L."/>
            <person name="Puazo M."/>
            <person name="Qu C."/>
            <person name="Quiroz J."/>
            <person name="Raj R."/>
            <person name="Weissenberger G."/>
            <person name="Xin Y."/>
            <person name="Zou X."/>
            <person name="Han Y."/>
            <person name="Richards S."/>
            <person name="Worley K."/>
            <person name="Muzny D."/>
            <person name="Gibbs R."/>
        </authorList>
    </citation>
    <scope>NUCLEOTIDE SEQUENCE</scope>
    <source>
        <strain evidence="5">Sampled in the wild</strain>
    </source>
</reference>
<comment type="similarity">
    <text evidence="3">Belongs to the TO family.</text>
</comment>
<protein>
    <submittedName>
        <fullName evidence="5">Uncharacterized protein</fullName>
    </submittedName>
</protein>
<proteinExistence type="inferred from homology"/>
<dbReference type="EMBL" id="KZ308117">
    <property type="protein sequence ID" value="KAG8221912.1"/>
    <property type="molecule type" value="Genomic_DNA"/>
</dbReference>
<keyword evidence="6" id="KW-1185">Reference proteome</keyword>
<evidence type="ECO:0000256" key="1">
    <source>
        <dbReference type="ARBA" id="ARBA00022729"/>
    </source>
</evidence>
<dbReference type="OrthoDB" id="8179031at2759"/>
<sequence length="255" mass="27605">MGSIRFAFLLLGAICLELWAPVAAKPAKIPSYIHVCKKNDPKVNDCIKKSIEDMRPQLIKGIPEINVPAFEPLVLPEVVVKSGNPGANFKATGKNVKVYGGGGFILDSVQADLNKNEFKASLTFPNLFFESAYEVDGQILVLPLKGKGPLTANATNVKGEILLKGEVKEKGGDKFLTFTSLNVKVKIDNYKIHLDGLFGGDKVLGDATNAALNEGNVDFIRAVTPVVEETTAAVLLKIANQIVESFTYDELFPEK</sequence>
<dbReference type="FunFam" id="3.15.10.30:FF:000001">
    <property type="entry name" value="Takeout-like protein 1"/>
    <property type="match status" value="1"/>
</dbReference>